<keyword evidence="4" id="KW-0067">ATP-binding</keyword>
<evidence type="ECO:0000259" key="8">
    <source>
        <dbReference type="PROSITE" id="PS51194"/>
    </source>
</evidence>
<feature type="region of interest" description="Disordered" evidence="6">
    <location>
        <begin position="376"/>
        <end position="432"/>
    </location>
</feature>
<feature type="short sequence motif" description="Q motif" evidence="5">
    <location>
        <begin position="3"/>
        <end position="31"/>
    </location>
</feature>
<dbReference type="PROSITE" id="PS51194">
    <property type="entry name" value="HELICASE_CTER"/>
    <property type="match status" value="1"/>
</dbReference>
<dbReference type="SMART" id="SM00487">
    <property type="entry name" value="DEXDc"/>
    <property type="match status" value="1"/>
</dbReference>
<proteinExistence type="predicted"/>
<evidence type="ECO:0000256" key="2">
    <source>
        <dbReference type="ARBA" id="ARBA00022801"/>
    </source>
</evidence>
<keyword evidence="2" id="KW-0378">Hydrolase</keyword>
<dbReference type="Proteomes" id="UP001056429">
    <property type="component" value="Unassembled WGS sequence"/>
</dbReference>
<comment type="caution">
    <text evidence="10">The sequence shown here is derived from an EMBL/GenBank/DDBJ whole genome shotgun (WGS) entry which is preliminary data.</text>
</comment>
<dbReference type="PANTHER" id="PTHR47963">
    <property type="entry name" value="DEAD-BOX ATP-DEPENDENT RNA HELICASE 47, MITOCHONDRIAL"/>
    <property type="match status" value="1"/>
</dbReference>
<dbReference type="SUPFAM" id="SSF52540">
    <property type="entry name" value="P-loop containing nucleoside triphosphate hydrolases"/>
    <property type="match status" value="1"/>
</dbReference>
<accession>A0A9J6P671</accession>
<keyword evidence="11" id="KW-1185">Reference proteome</keyword>
<feature type="domain" description="Helicase C-terminal" evidence="8">
    <location>
        <begin position="232"/>
        <end position="376"/>
    </location>
</feature>
<dbReference type="PANTHER" id="PTHR47963:SF7">
    <property type="entry name" value="ATP-DEPENDENT RNA HELICASE YFML-RELATED"/>
    <property type="match status" value="1"/>
</dbReference>
<organism evidence="10 11">
    <name type="scientific">Oceanirhabdus seepicola</name>
    <dbReference type="NCBI Taxonomy" id="2828781"/>
    <lineage>
        <taxon>Bacteria</taxon>
        <taxon>Bacillati</taxon>
        <taxon>Bacillota</taxon>
        <taxon>Clostridia</taxon>
        <taxon>Eubacteriales</taxon>
        <taxon>Clostridiaceae</taxon>
        <taxon>Oceanirhabdus</taxon>
    </lineage>
</organism>
<dbReference type="CDD" id="cd00268">
    <property type="entry name" value="DEADc"/>
    <property type="match status" value="1"/>
</dbReference>
<sequence length="432" mass="48003">MTNTFETLGLSPKLIDGLKKSSITTPTEIQSKVISLAIENNDIIGESMTGSGKTLAYLLPIFQRIDPTKKDLQSIILAPTHELVQQIKNEIELLAKNSDIPVKSAAIIGEVNIKRQVEALKNKPHIVVGSTGRILELIGMKKLKPHNVKTIVIDECDRMLDENNINNVKAVIKTTLRDRQLMAFSASINEASVKEARELMKSPKEIFVKSSLEATTIEHTYIPTEHRKKFITLRKAIYASKMKKSIVFINKNELIQDITTQLKHHNFKVVSLFGNASKEDRKTALNSLRTGKANILVSSDLAARGLDVKGLTHVFNLDIPEDIKEYVHRAGRTGRAGKSGMVISISTEGEIARLNKISKKFNIKIDKKSLSEGKIVDKTPKKTSGSFKKGADSKKPNHVKKTSGSEKTGKNKNTSNSKRPHNFKKTKDLNNK</sequence>
<dbReference type="Pfam" id="PF00270">
    <property type="entry name" value="DEAD"/>
    <property type="match status" value="1"/>
</dbReference>
<dbReference type="GO" id="GO:0009409">
    <property type="term" value="P:response to cold"/>
    <property type="evidence" value="ECO:0007669"/>
    <property type="project" value="TreeGrafter"/>
</dbReference>
<dbReference type="GO" id="GO:0003724">
    <property type="term" value="F:RNA helicase activity"/>
    <property type="evidence" value="ECO:0007669"/>
    <property type="project" value="InterPro"/>
</dbReference>
<dbReference type="GO" id="GO:0005524">
    <property type="term" value="F:ATP binding"/>
    <property type="evidence" value="ECO:0007669"/>
    <property type="project" value="UniProtKB-KW"/>
</dbReference>
<evidence type="ECO:0000256" key="3">
    <source>
        <dbReference type="ARBA" id="ARBA00022806"/>
    </source>
</evidence>
<evidence type="ECO:0000256" key="4">
    <source>
        <dbReference type="ARBA" id="ARBA00022840"/>
    </source>
</evidence>
<dbReference type="EMBL" id="JAGSOJ010000004">
    <property type="protein sequence ID" value="MCM1991630.1"/>
    <property type="molecule type" value="Genomic_DNA"/>
</dbReference>
<dbReference type="InterPro" id="IPR044742">
    <property type="entry name" value="DEAD/DEAH_RhlB"/>
</dbReference>
<reference evidence="10" key="2">
    <citation type="submission" date="2021-04" db="EMBL/GenBank/DDBJ databases">
        <authorList>
            <person name="Dong X."/>
        </authorList>
    </citation>
    <scope>NUCLEOTIDE SEQUENCE</scope>
    <source>
        <strain evidence="10">ZWT</strain>
    </source>
</reference>
<dbReference type="GO" id="GO:0005829">
    <property type="term" value="C:cytosol"/>
    <property type="evidence" value="ECO:0007669"/>
    <property type="project" value="TreeGrafter"/>
</dbReference>
<dbReference type="PROSITE" id="PS51195">
    <property type="entry name" value="Q_MOTIF"/>
    <property type="match status" value="1"/>
</dbReference>
<dbReference type="InterPro" id="IPR027417">
    <property type="entry name" value="P-loop_NTPase"/>
</dbReference>
<feature type="domain" description="Helicase ATP-binding" evidence="7">
    <location>
        <begin position="34"/>
        <end position="206"/>
    </location>
</feature>
<reference evidence="10" key="1">
    <citation type="journal article" date="2021" name="mSystems">
        <title>Bacteria and Archaea Synergistically Convert Glycine Betaine to Biogenic Methane in the Formosa Cold Seep of the South China Sea.</title>
        <authorList>
            <person name="Li L."/>
            <person name="Zhang W."/>
            <person name="Zhang S."/>
            <person name="Song L."/>
            <person name="Sun Q."/>
            <person name="Zhang H."/>
            <person name="Xiang H."/>
            <person name="Dong X."/>
        </authorList>
    </citation>
    <scope>NUCLEOTIDE SEQUENCE</scope>
    <source>
        <strain evidence="10">ZWT</strain>
    </source>
</reference>
<evidence type="ECO:0000256" key="6">
    <source>
        <dbReference type="SAM" id="MobiDB-lite"/>
    </source>
</evidence>
<dbReference type="InterPro" id="IPR050547">
    <property type="entry name" value="DEAD_box_RNA_helicases"/>
</dbReference>
<dbReference type="InterPro" id="IPR014001">
    <property type="entry name" value="Helicase_ATP-bd"/>
</dbReference>
<feature type="domain" description="DEAD-box RNA helicase Q" evidence="9">
    <location>
        <begin position="3"/>
        <end position="31"/>
    </location>
</feature>
<dbReference type="GO" id="GO:0005840">
    <property type="term" value="C:ribosome"/>
    <property type="evidence" value="ECO:0007669"/>
    <property type="project" value="TreeGrafter"/>
</dbReference>
<dbReference type="RefSeq" id="WP_250860773.1">
    <property type="nucleotide sequence ID" value="NZ_JAGSOJ010000004.1"/>
</dbReference>
<dbReference type="Gene3D" id="3.40.50.300">
    <property type="entry name" value="P-loop containing nucleotide triphosphate hydrolases"/>
    <property type="match status" value="2"/>
</dbReference>
<dbReference type="Pfam" id="PF00271">
    <property type="entry name" value="Helicase_C"/>
    <property type="match status" value="1"/>
</dbReference>
<dbReference type="InterPro" id="IPR011545">
    <property type="entry name" value="DEAD/DEAH_box_helicase_dom"/>
</dbReference>
<dbReference type="InterPro" id="IPR014014">
    <property type="entry name" value="RNA_helicase_DEAD_Q_motif"/>
</dbReference>
<evidence type="ECO:0000259" key="9">
    <source>
        <dbReference type="PROSITE" id="PS51195"/>
    </source>
</evidence>
<evidence type="ECO:0000256" key="1">
    <source>
        <dbReference type="ARBA" id="ARBA00022741"/>
    </source>
</evidence>
<dbReference type="GO" id="GO:0033592">
    <property type="term" value="F:RNA strand annealing activity"/>
    <property type="evidence" value="ECO:0007669"/>
    <property type="project" value="TreeGrafter"/>
</dbReference>
<protein>
    <submittedName>
        <fullName evidence="10">DEAD/DEAH box helicase</fullName>
    </submittedName>
</protein>
<dbReference type="CDD" id="cd18787">
    <property type="entry name" value="SF2_C_DEAD"/>
    <property type="match status" value="1"/>
</dbReference>
<dbReference type="GO" id="GO:0016787">
    <property type="term" value="F:hydrolase activity"/>
    <property type="evidence" value="ECO:0007669"/>
    <property type="project" value="UniProtKB-KW"/>
</dbReference>
<evidence type="ECO:0000259" key="7">
    <source>
        <dbReference type="PROSITE" id="PS51192"/>
    </source>
</evidence>
<evidence type="ECO:0000313" key="11">
    <source>
        <dbReference type="Proteomes" id="UP001056429"/>
    </source>
</evidence>
<dbReference type="AlphaFoldDB" id="A0A9J6P671"/>
<dbReference type="InterPro" id="IPR001650">
    <property type="entry name" value="Helicase_C-like"/>
</dbReference>
<evidence type="ECO:0000313" key="10">
    <source>
        <dbReference type="EMBL" id="MCM1991630.1"/>
    </source>
</evidence>
<evidence type="ECO:0000256" key="5">
    <source>
        <dbReference type="PROSITE-ProRule" id="PRU00552"/>
    </source>
</evidence>
<dbReference type="SMART" id="SM00490">
    <property type="entry name" value="HELICc"/>
    <property type="match status" value="1"/>
</dbReference>
<name>A0A9J6P671_9CLOT</name>
<dbReference type="PROSITE" id="PS51192">
    <property type="entry name" value="HELICASE_ATP_BIND_1"/>
    <property type="match status" value="1"/>
</dbReference>
<gene>
    <name evidence="10" type="ORF">KDK92_17985</name>
</gene>
<keyword evidence="3 10" id="KW-0347">Helicase</keyword>
<keyword evidence="1" id="KW-0547">Nucleotide-binding</keyword>